<evidence type="ECO:0000313" key="2">
    <source>
        <dbReference type="EMBL" id="SEG29001.1"/>
    </source>
</evidence>
<organism evidence="2 3">
    <name type="scientific">Thalassococcus halodurans</name>
    <dbReference type="NCBI Taxonomy" id="373675"/>
    <lineage>
        <taxon>Bacteria</taxon>
        <taxon>Pseudomonadati</taxon>
        <taxon>Pseudomonadota</taxon>
        <taxon>Alphaproteobacteria</taxon>
        <taxon>Rhodobacterales</taxon>
        <taxon>Roseobacteraceae</taxon>
        <taxon>Thalassococcus</taxon>
    </lineage>
</organism>
<feature type="transmembrane region" description="Helical" evidence="1">
    <location>
        <begin position="210"/>
        <end position="231"/>
    </location>
</feature>
<feature type="transmembrane region" description="Helical" evidence="1">
    <location>
        <begin position="43"/>
        <end position="60"/>
    </location>
</feature>
<keyword evidence="1" id="KW-1133">Transmembrane helix</keyword>
<keyword evidence="3" id="KW-1185">Reference proteome</keyword>
<protein>
    <submittedName>
        <fullName evidence="2">Uncharacterized protein</fullName>
    </submittedName>
</protein>
<dbReference type="AlphaFoldDB" id="A0A1H5YY74"/>
<sequence>MDARPKGQRNVFNRAISAGVRALLVAGLLALPSFMLPNVSSDTSQLVALLALVGGVLTFLEYFSTMPSFVEFRSAAPFNRIRFLTMFCMVYALTQITREFQMPTAMSGSFYYVGSSIGEAMDFPFSPVRLALLAVPEGAPLPLFEVVKATAGMAYVISLASIAFFIVFIRIMRWPLRNGAFNVWINLPLFDPTTGGDVLYRLKRDSNLNFALGFLLPFLIPAIFEATAQVLEPMPLSDPQTLVWMMTAWAFLPASLIMRGVALMRVAELIEEKRRRAYAQSDVLQAA</sequence>
<dbReference type="Proteomes" id="UP000236752">
    <property type="component" value="Unassembled WGS sequence"/>
</dbReference>
<proteinExistence type="predicted"/>
<reference evidence="2 3" key="1">
    <citation type="submission" date="2016-10" db="EMBL/GenBank/DDBJ databases">
        <authorList>
            <person name="de Groot N.N."/>
        </authorList>
    </citation>
    <scope>NUCLEOTIDE SEQUENCE [LARGE SCALE GENOMIC DNA]</scope>
    <source>
        <strain evidence="2 3">DSM 26915</strain>
    </source>
</reference>
<accession>A0A1H5YY74</accession>
<evidence type="ECO:0000313" key="3">
    <source>
        <dbReference type="Proteomes" id="UP000236752"/>
    </source>
</evidence>
<dbReference type="EMBL" id="FNUZ01000003">
    <property type="protein sequence ID" value="SEG29001.1"/>
    <property type="molecule type" value="Genomic_DNA"/>
</dbReference>
<gene>
    <name evidence="2" type="ORF">SAMN04488045_2320</name>
</gene>
<name>A0A1H5YY74_9RHOB</name>
<keyword evidence="1" id="KW-0472">Membrane</keyword>
<feature type="transmembrane region" description="Helical" evidence="1">
    <location>
        <begin position="243"/>
        <end position="266"/>
    </location>
</feature>
<feature type="transmembrane region" description="Helical" evidence="1">
    <location>
        <begin position="81"/>
        <end position="97"/>
    </location>
</feature>
<keyword evidence="1" id="KW-0812">Transmembrane</keyword>
<feature type="transmembrane region" description="Helical" evidence="1">
    <location>
        <begin position="149"/>
        <end position="169"/>
    </location>
</feature>
<feature type="transmembrane region" description="Helical" evidence="1">
    <location>
        <begin position="12"/>
        <end position="31"/>
    </location>
</feature>
<dbReference type="OrthoDB" id="7738422at2"/>
<evidence type="ECO:0000256" key="1">
    <source>
        <dbReference type="SAM" id="Phobius"/>
    </source>
</evidence>